<dbReference type="InterPro" id="IPR011335">
    <property type="entry name" value="Restrct_endonuc-II-like"/>
</dbReference>
<organism evidence="2 3">
    <name type="scientific">Demequina muriae</name>
    <dbReference type="NCBI Taxonomy" id="3051664"/>
    <lineage>
        <taxon>Bacteria</taxon>
        <taxon>Bacillati</taxon>
        <taxon>Actinomycetota</taxon>
        <taxon>Actinomycetes</taxon>
        <taxon>Micrococcales</taxon>
        <taxon>Demequinaceae</taxon>
        <taxon>Demequina</taxon>
    </lineage>
</organism>
<reference evidence="2" key="1">
    <citation type="submission" date="2023-06" db="EMBL/GenBank/DDBJ databases">
        <title>Egi l300058.</title>
        <authorList>
            <person name="Gao L."/>
            <person name="Fang B.-Z."/>
            <person name="Li W.-J."/>
        </authorList>
    </citation>
    <scope>NUCLEOTIDE SEQUENCE</scope>
    <source>
        <strain evidence="2">EGI L300058</strain>
    </source>
</reference>
<dbReference type="Pfam" id="PF18741">
    <property type="entry name" value="MTES_1575"/>
    <property type="match status" value="1"/>
</dbReference>
<accession>A0ABT8GI50</accession>
<dbReference type="SUPFAM" id="SSF52980">
    <property type="entry name" value="Restriction endonuclease-like"/>
    <property type="match status" value="1"/>
</dbReference>
<name>A0ABT8GI50_9MICO</name>
<dbReference type="RefSeq" id="WP_301142627.1">
    <property type="nucleotide sequence ID" value="NZ_JAUHQA010000001.1"/>
</dbReference>
<dbReference type="EMBL" id="JAUHQA010000001">
    <property type="protein sequence ID" value="MDN4481109.1"/>
    <property type="molecule type" value="Genomic_DNA"/>
</dbReference>
<comment type="caution">
    <text evidence="2">The sequence shown here is derived from an EMBL/GenBank/DDBJ whole genome shotgun (WGS) entry which is preliminary data.</text>
</comment>
<dbReference type="Gene3D" id="3.40.960.10">
    <property type="entry name" value="VSR Endonuclease"/>
    <property type="match status" value="1"/>
</dbReference>
<protein>
    <submittedName>
        <fullName evidence="2">DUF559 domain-containing protein</fullName>
    </submittedName>
</protein>
<feature type="domain" description="Restriction endonuclease type II-like" evidence="1">
    <location>
        <begin position="32"/>
        <end position="109"/>
    </location>
</feature>
<proteinExistence type="predicted"/>
<dbReference type="Proteomes" id="UP001172708">
    <property type="component" value="Unassembled WGS sequence"/>
</dbReference>
<sequence length="120" mass="13566">MLGWFAEGATSPLEVRAKYETFADARFGDFEWQVELGLGSRRVTVDMLHRSAMVIVELDGDRYHSTRGARNDDRERQNDLAAAGYVTIRLGWDDIVRRPARSRQRVLAVIEGRLSRAGGT</sequence>
<evidence type="ECO:0000313" key="2">
    <source>
        <dbReference type="EMBL" id="MDN4481109.1"/>
    </source>
</evidence>
<gene>
    <name evidence="2" type="ORF">QQX02_09265</name>
</gene>
<evidence type="ECO:0000313" key="3">
    <source>
        <dbReference type="Proteomes" id="UP001172708"/>
    </source>
</evidence>
<dbReference type="InterPro" id="IPR049468">
    <property type="entry name" value="Restrct_endonuc-II-like_dom"/>
</dbReference>
<evidence type="ECO:0000259" key="1">
    <source>
        <dbReference type="Pfam" id="PF18741"/>
    </source>
</evidence>
<keyword evidence="3" id="KW-1185">Reference proteome</keyword>